<feature type="binding site" evidence="8">
    <location>
        <begin position="172"/>
        <end position="179"/>
    </location>
    <ligand>
        <name>NAD(+)</name>
        <dbReference type="ChEBI" id="CHEBI:57540"/>
    </ligand>
</feature>
<evidence type="ECO:0000259" key="12">
    <source>
        <dbReference type="Pfam" id="PF07992"/>
    </source>
</evidence>
<dbReference type="AlphaFoldDB" id="A0A6P1NHH7"/>
<dbReference type="PRINTS" id="PR00411">
    <property type="entry name" value="PNDRDTASEI"/>
</dbReference>
<dbReference type="GO" id="GO:0050660">
    <property type="term" value="F:flavin adenine dinucleotide binding"/>
    <property type="evidence" value="ECO:0007669"/>
    <property type="project" value="TreeGrafter"/>
</dbReference>
<keyword evidence="8" id="KW-0520">NAD</keyword>
<keyword evidence="5 10" id="KW-0560">Oxidoreductase</keyword>
<keyword evidence="8" id="KW-0547">Nucleotide-binding</keyword>
<dbReference type="Gene3D" id="3.30.390.30">
    <property type="match status" value="1"/>
</dbReference>
<dbReference type="InterPro" id="IPR001100">
    <property type="entry name" value="Pyr_nuc-diS_OxRdtase"/>
</dbReference>
<keyword evidence="7 10" id="KW-0676">Redox-active center</keyword>
<keyword evidence="4" id="KW-0521">NADP</keyword>
<reference evidence="13 14" key="1">
    <citation type="submission" date="2020-01" db="EMBL/GenBank/DDBJ databases">
        <title>Pseudarthrobacter psychrotolerans sp. nov., isolated from antarctic soil.</title>
        <authorList>
            <person name="Shin Y."/>
            <person name="Park W."/>
        </authorList>
    </citation>
    <scope>NUCLEOTIDE SEQUENCE [LARGE SCALE GENOMIC DNA]</scope>
    <source>
        <strain evidence="13 14">YJ56</strain>
    </source>
</reference>
<keyword evidence="2 10" id="KW-0285">Flavoprotein</keyword>
<feature type="domain" description="FAD/NAD(P)-binding" evidence="12">
    <location>
        <begin position="9"/>
        <end position="311"/>
    </location>
</feature>
<organism evidence="13 14">
    <name type="scientific">Pseudarthrobacter psychrotolerans</name>
    <dbReference type="NCBI Taxonomy" id="2697569"/>
    <lineage>
        <taxon>Bacteria</taxon>
        <taxon>Bacillati</taxon>
        <taxon>Actinomycetota</taxon>
        <taxon>Actinomycetes</taxon>
        <taxon>Micrococcales</taxon>
        <taxon>Micrococcaceae</taxon>
        <taxon>Pseudarthrobacter</taxon>
    </lineage>
</organism>
<gene>
    <name evidence="13" type="ORF">GU243_08640</name>
</gene>
<feature type="binding site" evidence="8">
    <location>
        <position position="299"/>
    </location>
    <ligand>
        <name>FAD</name>
        <dbReference type="ChEBI" id="CHEBI:57692"/>
    </ligand>
</feature>
<dbReference type="InterPro" id="IPR012999">
    <property type="entry name" value="Pyr_OxRdtase_I_AS"/>
</dbReference>
<evidence type="ECO:0000313" key="14">
    <source>
        <dbReference type="Proteomes" id="UP000464186"/>
    </source>
</evidence>
<evidence type="ECO:0000259" key="11">
    <source>
        <dbReference type="Pfam" id="PF02852"/>
    </source>
</evidence>
<dbReference type="Proteomes" id="UP000464186">
    <property type="component" value="Chromosome"/>
</dbReference>
<dbReference type="PIRSF" id="PIRSF000350">
    <property type="entry name" value="Mercury_reductase_MerA"/>
    <property type="match status" value="1"/>
</dbReference>
<feature type="disulfide bond" description="Redox-active" evidence="9">
    <location>
        <begin position="45"/>
        <end position="50"/>
    </location>
</feature>
<dbReference type="InterPro" id="IPR036188">
    <property type="entry name" value="FAD/NAD-bd_sf"/>
</dbReference>
<keyword evidence="3 8" id="KW-0274">FAD</keyword>
<evidence type="ECO:0000256" key="5">
    <source>
        <dbReference type="ARBA" id="ARBA00023002"/>
    </source>
</evidence>
<evidence type="ECO:0000313" key="13">
    <source>
        <dbReference type="EMBL" id="QHK19786.1"/>
    </source>
</evidence>
<keyword evidence="14" id="KW-1185">Reference proteome</keyword>
<feature type="binding site" evidence="8">
    <location>
        <position position="258"/>
    </location>
    <ligand>
        <name>NAD(+)</name>
        <dbReference type="ChEBI" id="CHEBI:57540"/>
    </ligand>
</feature>
<evidence type="ECO:0000256" key="2">
    <source>
        <dbReference type="ARBA" id="ARBA00022630"/>
    </source>
</evidence>
<keyword evidence="6" id="KW-1015">Disulfide bond</keyword>
<dbReference type="Pfam" id="PF02852">
    <property type="entry name" value="Pyr_redox_dim"/>
    <property type="match status" value="1"/>
</dbReference>
<dbReference type="Pfam" id="PF07992">
    <property type="entry name" value="Pyr_redox_2"/>
    <property type="match status" value="1"/>
</dbReference>
<comment type="similarity">
    <text evidence="1 10">Belongs to the class-I pyridine nucleotide-disulfide oxidoreductase family.</text>
</comment>
<dbReference type="KEGG" id="psey:GU243_08640"/>
<dbReference type="PROSITE" id="PS00076">
    <property type="entry name" value="PYRIDINE_REDOX_1"/>
    <property type="match status" value="1"/>
</dbReference>
<dbReference type="PANTHER" id="PTHR43014:SF2">
    <property type="entry name" value="MERCURIC REDUCTASE"/>
    <property type="match status" value="1"/>
</dbReference>
<dbReference type="FunFam" id="3.30.390.30:FF:000001">
    <property type="entry name" value="Dihydrolipoyl dehydrogenase"/>
    <property type="match status" value="1"/>
</dbReference>
<dbReference type="PRINTS" id="PR00368">
    <property type="entry name" value="FADPNR"/>
</dbReference>
<accession>A0A6P1NHH7</accession>
<evidence type="ECO:0000256" key="9">
    <source>
        <dbReference type="PIRSR" id="PIRSR000350-4"/>
    </source>
</evidence>
<dbReference type="PANTHER" id="PTHR43014">
    <property type="entry name" value="MERCURIC REDUCTASE"/>
    <property type="match status" value="1"/>
</dbReference>
<dbReference type="GO" id="GO:0016668">
    <property type="term" value="F:oxidoreductase activity, acting on a sulfur group of donors, NAD(P) as acceptor"/>
    <property type="evidence" value="ECO:0007669"/>
    <property type="project" value="InterPro"/>
</dbReference>
<feature type="binding site" evidence="8">
    <location>
        <position position="54"/>
    </location>
    <ligand>
        <name>FAD</name>
        <dbReference type="ChEBI" id="CHEBI:57692"/>
    </ligand>
</feature>
<evidence type="ECO:0000256" key="7">
    <source>
        <dbReference type="ARBA" id="ARBA00023284"/>
    </source>
</evidence>
<protein>
    <submittedName>
        <fullName evidence="13">FAD-dependent oxidoreductase</fullName>
    </submittedName>
</protein>
<proteinExistence type="inferred from homology"/>
<name>A0A6P1NHH7_9MICC</name>
<dbReference type="Gene3D" id="3.50.50.60">
    <property type="entry name" value="FAD/NAD(P)-binding domain"/>
    <property type="match status" value="2"/>
</dbReference>
<dbReference type="InterPro" id="IPR004099">
    <property type="entry name" value="Pyr_nucl-diS_OxRdtase_dimer"/>
</dbReference>
<dbReference type="SUPFAM" id="SSF55424">
    <property type="entry name" value="FAD/NAD-linked reductases, dimerisation (C-terminal) domain"/>
    <property type="match status" value="1"/>
</dbReference>
<evidence type="ECO:0000256" key="4">
    <source>
        <dbReference type="ARBA" id="ARBA00022857"/>
    </source>
</evidence>
<comment type="cofactor">
    <cofactor evidence="8">
        <name>FAD</name>
        <dbReference type="ChEBI" id="CHEBI:57692"/>
    </cofactor>
    <text evidence="8">Binds 1 FAD per subunit.</text>
</comment>
<dbReference type="GO" id="GO:0003955">
    <property type="term" value="F:NAD(P)H dehydrogenase (quinone) activity"/>
    <property type="evidence" value="ECO:0007669"/>
    <property type="project" value="TreeGrafter"/>
</dbReference>
<sequence length="474" mass="49830">MADRDGIVDLLVLGGGAAGLVGAMTAAGVGARTVLVERDRTGGDCLWTGCVPSKTLLAAAATARTRAMLTGQDPDFSLVRTMIRDAIAAIEPADSPQTLEAAGVRFIRGAARFEAPGVATVDGRTIRFRQALIATGAAPHVPEVPGLAGPSVVTSETVWDLPAIPARLAVIGGGPLGCELGQAFARLGSEVTLIIRSTILPREDRDAAALVKTSLEADGIRVLEHTRVERISPTKPGSRLELRDGTVLTADTVLLAAGRTARTAGLGLEHLDISTDAHGQIITDPRMRTTNPSVWAAGDVTAHPRFTHVAGVHASIAARNAVLGLNLKISPVVPRVTYTSPELAAVGATHPPGTRAMVRTIHHTHVDRAVTDNTTDGFTRLIADQRGHILGATIVGPRAGESVAEVVLAIEHRLKTSDIAAATHPYPTYSDGVWNAAIADVRARLRAPATAAVIKILLLLRRWRADLDTRLIRR</sequence>
<evidence type="ECO:0000256" key="3">
    <source>
        <dbReference type="ARBA" id="ARBA00022827"/>
    </source>
</evidence>
<dbReference type="EMBL" id="CP047898">
    <property type="protein sequence ID" value="QHK19786.1"/>
    <property type="molecule type" value="Genomic_DNA"/>
</dbReference>
<evidence type="ECO:0000256" key="1">
    <source>
        <dbReference type="ARBA" id="ARBA00007532"/>
    </source>
</evidence>
<evidence type="ECO:0000256" key="6">
    <source>
        <dbReference type="ARBA" id="ARBA00023157"/>
    </source>
</evidence>
<dbReference type="InterPro" id="IPR016156">
    <property type="entry name" value="FAD/NAD-linked_Rdtase_dimer_sf"/>
</dbReference>
<dbReference type="InterPro" id="IPR023753">
    <property type="entry name" value="FAD/NAD-binding_dom"/>
</dbReference>
<dbReference type="SUPFAM" id="SSF51905">
    <property type="entry name" value="FAD/NAD(P)-binding domain"/>
    <property type="match status" value="1"/>
</dbReference>
<evidence type="ECO:0000256" key="10">
    <source>
        <dbReference type="RuleBase" id="RU003691"/>
    </source>
</evidence>
<feature type="domain" description="Pyridine nucleotide-disulphide oxidoreductase dimerisation" evidence="11">
    <location>
        <begin position="333"/>
        <end position="436"/>
    </location>
</feature>
<evidence type="ECO:0000256" key="8">
    <source>
        <dbReference type="PIRSR" id="PIRSR000350-3"/>
    </source>
</evidence>